<dbReference type="NCBIfam" id="TIGR01845">
    <property type="entry name" value="outer_NodT"/>
    <property type="match status" value="1"/>
</dbReference>
<dbReference type="Gene3D" id="1.20.1600.10">
    <property type="entry name" value="Outer membrane efflux proteins (OEP)"/>
    <property type="match status" value="1"/>
</dbReference>
<keyword evidence="2" id="KW-0732">Signal</keyword>
<dbReference type="AlphaFoldDB" id="A0A060QH92"/>
<comment type="subcellular location">
    <subcellularLocation>
        <location evidence="2">Cell membrane</location>
        <topology evidence="2">Lipid-anchor</topology>
    </subcellularLocation>
</comment>
<proteinExistence type="inferred from homology"/>
<protein>
    <submittedName>
        <fullName evidence="4">RND efflux system, outer membrane lipoprotein,NodT family</fullName>
    </submittedName>
</protein>
<dbReference type="EMBL" id="CBLX010000013">
    <property type="protein sequence ID" value="CDG40068.1"/>
    <property type="molecule type" value="Genomic_DNA"/>
</dbReference>
<keyword evidence="2" id="KW-0564">Palmitate</keyword>
<accession>A0A060QH92</accession>
<keyword evidence="2" id="KW-0812">Transmembrane</keyword>
<feature type="coiled-coil region" evidence="3">
    <location>
        <begin position="78"/>
        <end position="112"/>
    </location>
</feature>
<dbReference type="InterPro" id="IPR010131">
    <property type="entry name" value="MdtP/NodT-like"/>
</dbReference>
<dbReference type="PROSITE" id="PS51257">
    <property type="entry name" value="PROKAR_LIPOPROTEIN"/>
    <property type="match status" value="1"/>
</dbReference>
<keyword evidence="2" id="KW-1134">Transmembrane beta strand</keyword>
<keyword evidence="3" id="KW-0175">Coiled coil</keyword>
<dbReference type="eggNOG" id="COG1538">
    <property type="taxonomic scope" value="Bacteria"/>
</dbReference>
<keyword evidence="2" id="KW-0472">Membrane</keyword>
<organism evidence="4 5">
    <name type="scientific">Asaia bogorensis</name>
    <dbReference type="NCBI Taxonomy" id="91915"/>
    <lineage>
        <taxon>Bacteria</taxon>
        <taxon>Pseudomonadati</taxon>
        <taxon>Pseudomonadota</taxon>
        <taxon>Alphaproteobacteria</taxon>
        <taxon>Acetobacterales</taxon>
        <taxon>Acetobacteraceae</taxon>
        <taxon>Asaia</taxon>
    </lineage>
</organism>
<dbReference type="Gene3D" id="2.20.200.10">
    <property type="entry name" value="Outer membrane efflux proteins (OEP)"/>
    <property type="match status" value="1"/>
</dbReference>
<dbReference type="PANTHER" id="PTHR30203">
    <property type="entry name" value="OUTER MEMBRANE CATION EFFLUX PROTEIN"/>
    <property type="match status" value="1"/>
</dbReference>
<dbReference type="Proteomes" id="UP000027583">
    <property type="component" value="Unassembled WGS sequence"/>
</dbReference>
<evidence type="ECO:0000313" key="4">
    <source>
        <dbReference type="EMBL" id="CDG40068.1"/>
    </source>
</evidence>
<evidence type="ECO:0000313" key="5">
    <source>
        <dbReference type="Proteomes" id="UP000027583"/>
    </source>
</evidence>
<name>A0A060QH92_9PROT</name>
<evidence type="ECO:0000256" key="2">
    <source>
        <dbReference type="RuleBase" id="RU362097"/>
    </source>
</evidence>
<dbReference type="GO" id="GO:0005886">
    <property type="term" value="C:plasma membrane"/>
    <property type="evidence" value="ECO:0007669"/>
    <property type="project" value="UniProtKB-SubCell"/>
</dbReference>
<dbReference type="RefSeq" id="WP_023978975.1">
    <property type="nucleotide sequence ID" value="NZ_CBLX010000013.1"/>
</dbReference>
<evidence type="ECO:0000256" key="1">
    <source>
        <dbReference type="ARBA" id="ARBA00007613"/>
    </source>
</evidence>
<reference evidence="4 5" key="1">
    <citation type="journal article" date="2014" name="Genome Biol. Evol.">
        <title>Acetic acid bacteria genomes reveal functional traits for adaptation to life in insect guts.</title>
        <authorList>
            <person name="Chouaia B."/>
            <person name="Gaiarsa S."/>
            <person name="Crotti E."/>
            <person name="Comandatore F."/>
            <person name="Degli Esposti M."/>
            <person name="Ricci I."/>
            <person name="Alma A."/>
            <person name="Favia G."/>
            <person name="Bandi C."/>
            <person name="Daffonchio D."/>
        </authorList>
    </citation>
    <scope>NUCLEOTIDE SEQUENCE [LARGE SCALE GENOMIC DNA]</scope>
    <source>
        <strain evidence="4 5">SF2.1</strain>
    </source>
</reference>
<dbReference type="SUPFAM" id="SSF56954">
    <property type="entry name" value="Outer membrane efflux proteins (OEP)"/>
    <property type="match status" value="1"/>
</dbReference>
<dbReference type="Pfam" id="PF02321">
    <property type="entry name" value="OEP"/>
    <property type="match status" value="2"/>
</dbReference>
<gene>
    <name evidence="4" type="ORF">ASAP_2023</name>
</gene>
<keyword evidence="2 4" id="KW-0449">Lipoprotein</keyword>
<dbReference type="InterPro" id="IPR003423">
    <property type="entry name" value="OMP_efflux"/>
</dbReference>
<feature type="signal peptide" evidence="2">
    <location>
        <begin position="1"/>
        <end position="24"/>
    </location>
</feature>
<feature type="chain" id="PRO_5001431917" evidence="2">
    <location>
        <begin position="25"/>
        <end position="512"/>
    </location>
</feature>
<dbReference type="GO" id="GO:0015562">
    <property type="term" value="F:efflux transmembrane transporter activity"/>
    <property type="evidence" value="ECO:0007669"/>
    <property type="project" value="InterPro"/>
</dbReference>
<dbReference type="PANTHER" id="PTHR30203:SF33">
    <property type="entry name" value="BLR4455 PROTEIN"/>
    <property type="match status" value="1"/>
</dbReference>
<comment type="similarity">
    <text evidence="1 2">Belongs to the outer membrane factor (OMF) (TC 1.B.17) family.</text>
</comment>
<reference evidence="4 5" key="2">
    <citation type="journal article" date="2014" name="PLoS ONE">
        <title>Evolution of mitochondria reconstructed from the energy metabolism of living bacteria.</title>
        <authorList>
            <person name="Degli Esposti M."/>
            <person name="Chouaia B."/>
            <person name="Comandatore F."/>
            <person name="Crotti E."/>
            <person name="Sassera D."/>
            <person name="Lievens P.M."/>
            <person name="Daffonchio D."/>
            <person name="Bandi C."/>
        </authorList>
    </citation>
    <scope>NUCLEOTIDE SEQUENCE [LARGE SCALE GENOMIC DNA]</scope>
    <source>
        <strain evidence="4 5">SF2.1</strain>
    </source>
</reference>
<evidence type="ECO:0000256" key="3">
    <source>
        <dbReference type="SAM" id="Coils"/>
    </source>
</evidence>
<comment type="caution">
    <text evidence="4">The sequence shown here is derived from an EMBL/GenBank/DDBJ whole genome shotgun (WGS) entry which is preliminary data.</text>
</comment>
<sequence length="512" mass="55568">MTFSPSRSARRLSLLAACCTPLLSGCFMVGPDYHRPHAVISAKFKEAPKPPAGWGVAQPQLAEAPKGAWWEVYHDPQLNWLESQVAISNQNVKQYEAQYRKAEATIDSIRAQLFPTLSGSFSFSRNAQGSGSRSASSGSVVNYSTTTTVNTWNTGPSASWTLDVWGRIRRQIQQQVTATQASAADLANAQLSYQSQLANAYFNLRYQDSLKKLYLDNVGYFRQALSIVQNQVDAGVTDPSALWQARYQLQQTEAQATQAGITRAQYEHAIAVLIGRAPADLTIPVGALPLTLPTAPSAVPSVLLQRRPDIAAAERNMEGYNAEIGYYIAAFYPEISVSATYGYSGNPLQTLIQAATRFWSLGASSTETLFNGGARSAAVLSARADYDASVATYRQTVLSALQGVEDNLSNLRILDEQLAQQDVAVKSAQEAVRVSLNEYMAGTQTYTTVLTSQQNALNYEVQALGIHQSQAIAHVDLIVALGGGWDVSQLPSKASLQTNNPLLPEFLSKTKQ</sequence>